<evidence type="ECO:0000256" key="10">
    <source>
        <dbReference type="ARBA" id="ARBA00023310"/>
    </source>
</evidence>
<evidence type="ECO:0000256" key="5">
    <source>
        <dbReference type="ARBA" id="ARBA00022692"/>
    </source>
</evidence>
<dbReference type="InterPro" id="IPR050059">
    <property type="entry name" value="ATP_synthase_B_chain"/>
</dbReference>
<dbReference type="Pfam" id="PF00430">
    <property type="entry name" value="ATP-synt_B"/>
    <property type="match status" value="1"/>
</dbReference>
<keyword evidence="19" id="KW-1185">Reference proteome</keyword>
<evidence type="ECO:0000256" key="8">
    <source>
        <dbReference type="ARBA" id="ARBA00023065"/>
    </source>
</evidence>
<dbReference type="EMBL" id="CP026512">
    <property type="protein sequence ID" value="QAX81382.1"/>
    <property type="molecule type" value="Genomic_DNA"/>
</dbReference>
<evidence type="ECO:0000313" key="19">
    <source>
        <dbReference type="Proteomes" id="UP000288953"/>
    </source>
</evidence>
<comment type="function">
    <text evidence="11 15">F(1)F(0) ATP synthase produces ATP from ADP in the presence of a proton or sodium gradient. F-type ATPases consist of two structural domains, F(1) containing the extramembraneous catalytic core and F(0) containing the membrane proton channel, linked together by a central stalk and a peripheral stalk. During catalysis, ATP synthesis in the catalytic domain of F(1) is coupled via a rotary mechanism of the central stalk subunits to proton translocation.</text>
</comment>
<dbReference type="PANTHER" id="PTHR33445">
    <property type="entry name" value="ATP SYNTHASE SUBUNIT B', CHLOROPLASTIC"/>
    <property type="match status" value="1"/>
</dbReference>
<keyword evidence="6 15" id="KW-0375">Hydrogen ion transport</keyword>
<dbReference type="NCBIfam" id="TIGR01144">
    <property type="entry name" value="ATP_synt_b"/>
    <property type="match status" value="1"/>
</dbReference>
<dbReference type="NCBIfam" id="NF004411">
    <property type="entry name" value="PRK05759.1-2"/>
    <property type="match status" value="1"/>
</dbReference>
<evidence type="ECO:0000256" key="7">
    <source>
        <dbReference type="ARBA" id="ARBA00022989"/>
    </source>
</evidence>
<dbReference type="SUPFAM" id="SSF81573">
    <property type="entry name" value="F1F0 ATP synthase subunit B, membrane domain"/>
    <property type="match status" value="1"/>
</dbReference>
<feature type="coiled-coil region" evidence="17">
    <location>
        <begin position="58"/>
        <end position="104"/>
    </location>
</feature>
<dbReference type="InterPro" id="IPR005864">
    <property type="entry name" value="ATP_synth_F0_bsu_bac"/>
</dbReference>
<keyword evidence="17" id="KW-0175">Coiled coil</keyword>
<proteinExistence type="inferred from homology"/>
<evidence type="ECO:0000256" key="17">
    <source>
        <dbReference type="SAM" id="Coils"/>
    </source>
</evidence>
<dbReference type="InterPro" id="IPR028987">
    <property type="entry name" value="ATP_synth_B-like_membr_sf"/>
</dbReference>
<dbReference type="Gene3D" id="6.10.250.1580">
    <property type="match status" value="1"/>
</dbReference>
<keyword evidence="4 15" id="KW-0138">CF(0)</keyword>
<evidence type="ECO:0000256" key="13">
    <source>
        <dbReference type="ARBA" id="ARBA00026054"/>
    </source>
</evidence>
<keyword evidence="3 15" id="KW-1003">Cell membrane</keyword>
<accession>A0ABX5R7G4</accession>
<gene>
    <name evidence="15 18" type="primary">atpF</name>
    <name evidence="18" type="ORF">C3B55_00007</name>
</gene>
<sequence>MNINATLIGQSVAFFIFVVFCMKFIWPPATAALRERQKKIADGLDATARAIHDLGLAQEKASYQLREAKEQAAEIIEQAKKRGNQIVKEAIDQARAEADLLKAAANAEIEHELNSVKDVLRTQLGALVVRGAEKILRATIDRNVHAELVNQLADEI</sequence>
<evidence type="ECO:0000313" key="18">
    <source>
        <dbReference type="EMBL" id="QAX81382.1"/>
    </source>
</evidence>
<evidence type="ECO:0000256" key="12">
    <source>
        <dbReference type="ARBA" id="ARBA00025614"/>
    </source>
</evidence>
<reference evidence="18 19" key="1">
    <citation type="journal article" date="2018" name="Genome Biol. Evol.">
        <title>Partnering With a Pest: Genomes of Hemlock Woolly Adelgid Symbionts Reveal Atypical Nutritional Provisioning Patterns in Dual-Obligate Bacteria.</title>
        <authorList>
            <person name="Weglarz K.M."/>
            <person name="Havill N.P."/>
            <person name="Burke G.R."/>
            <person name="von Dohlen C.D."/>
        </authorList>
    </citation>
    <scope>NUCLEOTIDE SEQUENCE [LARGE SCALE GENOMIC DNA]</scope>
    <source>
        <strain evidence="18 19">HWA_ENA</strain>
    </source>
</reference>
<dbReference type="Proteomes" id="UP000288953">
    <property type="component" value="Chromosome"/>
</dbReference>
<evidence type="ECO:0000256" key="9">
    <source>
        <dbReference type="ARBA" id="ARBA00023136"/>
    </source>
</evidence>
<comment type="subunit">
    <text evidence="13">F-type ATPases have 2 components, F(1) - the catalytic core - and F(0) - the membrane proton channel. F(1) has five subunits: alpha(3), beta(3), gamma(1), delta(1), epsilon(1). F(0) has four main subunits: a(1), b(2) and c(10-14). The alpha and beta chains form an alternating ring which encloses part of the gamma chain. F(1) is attached to F(0) by a central stalk formed by the gamma and epsilon chains, while a peripheral stalk is formed by the delta and b chains.</text>
</comment>
<protein>
    <recommendedName>
        <fullName evidence="15">ATP synthase subunit b</fullName>
    </recommendedName>
    <alternativeName>
        <fullName evidence="15">ATP synthase F(0) sector subunit b</fullName>
    </alternativeName>
    <alternativeName>
        <fullName evidence="15">ATPase subunit I</fullName>
    </alternativeName>
    <alternativeName>
        <fullName evidence="15">F-type ATPase subunit b</fullName>
        <shortName evidence="15">F-ATPase subunit b</shortName>
    </alternativeName>
</protein>
<dbReference type="HAMAP" id="MF_01398">
    <property type="entry name" value="ATP_synth_b_bprime"/>
    <property type="match status" value="1"/>
</dbReference>
<keyword evidence="9 15" id="KW-0472">Membrane</keyword>
<feature type="transmembrane region" description="Helical" evidence="15">
    <location>
        <begin position="6"/>
        <end position="26"/>
    </location>
</feature>
<evidence type="ECO:0000256" key="16">
    <source>
        <dbReference type="RuleBase" id="RU003848"/>
    </source>
</evidence>
<evidence type="ECO:0000256" key="1">
    <source>
        <dbReference type="ARBA" id="ARBA00005513"/>
    </source>
</evidence>
<dbReference type="CDD" id="cd06503">
    <property type="entry name" value="ATP-synt_Fo_b"/>
    <property type="match status" value="1"/>
</dbReference>
<keyword evidence="5 15" id="KW-0812">Transmembrane</keyword>
<evidence type="ECO:0000256" key="11">
    <source>
        <dbReference type="ARBA" id="ARBA00025198"/>
    </source>
</evidence>
<comment type="function">
    <text evidence="12">Component of the F(0) channel, it forms part of the peripheral stalk, linking F(1) to F(0). The b'-subunit is a diverged and duplicated form of b found in plants and photosynthetic bacteria.</text>
</comment>
<keyword evidence="8 15" id="KW-0406">Ion transport</keyword>
<dbReference type="RefSeq" id="WP_129210345.1">
    <property type="nucleotide sequence ID" value="NZ_CP026512.1"/>
</dbReference>
<evidence type="ECO:0000256" key="14">
    <source>
        <dbReference type="ARBA" id="ARBA00037847"/>
    </source>
</evidence>
<keyword evidence="10 15" id="KW-0066">ATP synthesis</keyword>
<comment type="subunit">
    <text evidence="15">F-type ATPases have 2 components, F(1) - the catalytic core - and F(0) - the membrane proton channel. F(1) has five subunits: alpha(3), beta(3), gamma(1), delta(1), epsilon(1). F(0) has three main subunits: a(1), b(2) and c(10-14). The alpha and beta chains form an alternating ring which encloses part of the gamma chain. F(1) is attached to F(0) by a central stalk formed by the gamma and epsilon chains, while a peripheral stalk is formed by the delta and b chains.</text>
</comment>
<evidence type="ECO:0000256" key="4">
    <source>
        <dbReference type="ARBA" id="ARBA00022547"/>
    </source>
</evidence>
<keyword evidence="7 15" id="KW-1133">Transmembrane helix</keyword>
<comment type="subcellular location">
    <subcellularLocation>
        <location evidence="15">Cell membrane</location>
        <topology evidence="15">Single-pass membrane protein</topology>
    </subcellularLocation>
    <subcellularLocation>
        <location evidence="14">Endomembrane system</location>
        <topology evidence="14">Single-pass membrane protein</topology>
    </subcellularLocation>
</comment>
<evidence type="ECO:0000256" key="2">
    <source>
        <dbReference type="ARBA" id="ARBA00022448"/>
    </source>
</evidence>
<dbReference type="PANTHER" id="PTHR33445:SF1">
    <property type="entry name" value="ATP SYNTHASE SUBUNIT B"/>
    <property type="match status" value="1"/>
</dbReference>
<evidence type="ECO:0000256" key="15">
    <source>
        <dbReference type="HAMAP-Rule" id="MF_01398"/>
    </source>
</evidence>
<evidence type="ECO:0000256" key="6">
    <source>
        <dbReference type="ARBA" id="ARBA00022781"/>
    </source>
</evidence>
<dbReference type="InterPro" id="IPR002146">
    <property type="entry name" value="ATP_synth_b/b'su_bac/chlpt"/>
</dbReference>
<comment type="similarity">
    <text evidence="1 15 16">Belongs to the ATPase B chain family.</text>
</comment>
<organism evidence="18 19">
    <name type="scientific">Candidatus Pseudomonas adelgestsugas</name>
    <dbReference type="NCBI Taxonomy" id="1302376"/>
    <lineage>
        <taxon>Bacteria</taxon>
        <taxon>Pseudomonadati</taxon>
        <taxon>Pseudomonadota</taxon>
        <taxon>Gammaproteobacteria</taxon>
        <taxon>Pseudomonadales</taxon>
        <taxon>Pseudomonadaceae</taxon>
        <taxon>Pseudomonas</taxon>
    </lineage>
</organism>
<name>A0ABX5R7G4_9PSED</name>
<evidence type="ECO:0000256" key="3">
    <source>
        <dbReference type="ARBA" id="ARBA00022475"/>
    </source>
</evidence>
<keyword evidence="2 15" id="KW-0813">Transport</keyword>